<evidence type="ECO:0000259" key="6">
    <source>
        <dbReference type="PROSITE" id="PS50977"/>
    </source>
</evidence>
<dbReference type="PROSITE" id="PS50977">
    <property type="entry name" value="HTH_TETR_2"/>
    <property type="match status" value="1"/>
</dbReference>
<feature type="domain" description="HTH tetR-type" evidence="6">
    <location>
        <begin position="6"/>
        <end position="66"/>
    </location>
</feature>
<evidence type="ECO:0000256" key="5">
    <source>
        <dbReference type="PROSITE-ProRule" id="PRU00335"/>
    </source>
</evidence>
<keyword evidence="3 5" id="KW-0238">DNA-binding</keyword>
<organism evidence="7 8">
    <name type="scientific">Paractinoplanes atraurantiacus</name>
    <dbReference type="NCBI Taxonomy" id="1036182"/>
    <lineage>
        <taxon>Bacteria</taxon>
        <taxon>Bacillati</taxon>
        <taxon>Actinomycetota</taxon>
        <taxon>Actinomycetes</taxon>
        <taxon>Micromonosporales</taxon>
        <taxon>Micromonosporaceae</taxon>
        <taxon>Paractinoplanes</taxon>
    </lineage>
</organism>
<dbReference type="Gene3D" id="1.10.357.10">
    <property type="entry name" value="Tetracycline Repressor, domain 2"/>
    <property type="match status" value="1"/>
</dbReference>
<dbReference type="InterPro" id="IPR004111">
    <property type="entry name" value="Repressor_TetR_C"/>
</dbReference>
<dbReference type="RefSeq" id="WP_097317614.1">
    <property type="nucleotide sequence ID" value="NZ_OBDY01000001.1"/>
</dbReference>
<keyword evidence="2" id="KW-0805">Transcription regulation</keyword>
<keyword evidence="4" id="KW-0804">Transcription</keyword>
<dbReference type="AlphaFoldDB" id="A0A285F1U8"/>
<sequence length="212" mass="22610">MPRARSLHPDRLAAAALAVIDRDGLAGLTMRAVATELAMSTMALYRYVTDRAELELLVADWCLRDLDTSVPADPQWTDQVKTLALRVRAQVGAHPQAVPLLIANRQRSRPLLRWAESVVTVLAAAGFTGTGRVIALRALVGYLNGALLQEQLGALGGPGTEAIASQTDFPVMRETARAALGVTPEQEFTGGLDIVLRGLRRSDPEPGGPPSS</sequence>
<dbReference type="EMBL" id="OBDY01000001">
    <property type="protein sequence ID" value="SNY04664.1"/>
    <property type="molecule type" value="Genomic_DNA"/>
</dbReference>
<dbReference type="Proteomes" id="UP000219612">
    <property type="component" value="Unassembled WGS sequence"/>
</dbReference>
<keyword evidence="8" id="KW-1185">Reference proteome</keyword>
<dbReference type="GO" id="GO:0003700">
    <property type="term" value="F:DNA-binding transcription factor activity"/>
    <property type="evidence" value="ECO:0007669"/>
    <property type="project" value="TreeGrafter"/>
</dbReference>
<evidence type="ECO:0000256" key="4">
    <source>
        <dbReference type="ARBA" id="ARBA00023163"/>
    </source>
</evidence>
<dbReference type="Pfam" id="PF00440">
    <property type="entry name" value="TetR_N"/>
    <property type="match status" value="1"/>
</dbReference>
<dbReference type="InterPro" id="IPR009057">
    <property type="entry name" value="Homeodomain-like_sf"/>
</dbReference>
<accession>A0A285F1U8</accession>
<feature type="DNA-binding region" description="H-T-H motif" evidence="5">
    <location>
        <begin position="29"/>
        <end position="48"/>
    </location>
</feature>
<evidence type="ECO:0000256" key="2">
    <source>
        <dbReference type="ARBA" id="ARBA00023015"/>
    </source>
</evidence>
<dbReference type="InterPro" id="IPR050109">
    <property type="entry name" value="HTH-type_TetR-like_transc_reg"/>
</dbReference>
<dbReference type="Gene3D" id="1.10.10.60">
    <property type="entry name" value="Homeodomain-like"/>
    <property type="match status" value="1"/>
</dbReference>
<evidence type="ECO:0000313" key="7">
    <source>
        <dbReference type="EMBL" id="SNY04664.1"/>
    </source>
</evidence>
<gene>
    <name evidence="7" type="ORF">SAMN05421748_101287</name>
</gene>
<dbReference type="PANTHER" id="PTHR30055">
    <property type="entry name" value="HTH-TYPE TRANSCRIPTIONAL REGULATOR RUTR"/>
    <property type="match status" value="1"/>
</dbReference>
<dbReference type="Pfam" id="PF02909">
    <property type="entry name" value="TetR_C_1"/>
    <property type="match status" value="1"/>
</dbReference>
<dbReference type="SUPFAM" id="SSF46689">
    <property type="entry name" value="Homeodomain-like"/>
    <property type="match status" value="1"/>
</dbReference>
<dbReference type="PRINTS" id="PR00400">
    <property type="entry name" value="TETREPRESSOR"/>
</dbReference>
<dbReference type="PANTHER" id="PTHR30055:SF151">
    <property type="entry name" value="TRANSCRIPTIONAL REGULATORY PROTEIN"/>
    <property type="match status" value="1"/>
</dbReference>
<dbReference type="InterPro" id="IPR001647">
    <property type="entry name" value="HTH_TetR"/>
</dbReference>
<evidence type="ECO:0000256" key="3">
    <source>
        <dbReference type="ARBA" id="ARBA00023125"/>
    </source>
</evidence>
<dbReference type="GO" id="GO:0045892">
    <property type="term" value="P:negative regulation of DNA-templated transcription"/>
    <property type="evidence" value="ECO:0007669"/>
    <property type="project" value="InterPro"/>
</dbReference>
<dbReference type="GO" id="GO:0046677">
    <property type="term" value="P:response to antibiotic"/>
    <property type="evidence" value="ECO:0007669"/>
    <property type="project" value="InterPro"/>
</dbReference>
<evidence type="ECO:0000256" key="1">
    <source>
        <dbReference type="ARBA" id="ARBA00022491"/>
    </source>
</evidence>
<dbReference type="InterPro" id="IPR003012">
    <property type="entry name" value="Tet_transcr_reg_TetR"/>
</dbReference>
<dbReference type="GO" id="GO:0000976">
    <property type="term" value="F:transcription cis-regulatory region binding"/>
    <property type="evidence" value="ECO:0007669"/>
    <property type="project" value="TreeGrafter"/>
</dbReference>
<reference evidence="7 8" key="1">
    <citation type="submission" date="2017-09" db="EMBL/GenBank/DDBJ databases">
        <authorList>
            <person name="Ehlers B."/>
            <person name="Leendertz F.H."/>
        </authorList>
    </citation>
    <scope>NUCLEOTIDE SEQUENCE [LARGE SCALE GENOMIC DNA]</scope>
    <source>
        <strain evidence="7 8">CGMCC 4.6857</strain>
    </source>
</reference>
<dbReference type="SUPFAM" id="SSF48498">
    <property type="entry name" value="Tetracyclin repressor-like, C-terminal domain"/>
    <property type="match status" value="1"/>
</dbReference>
<evidence type="ECO:0000313" key="8">
    <source>
        <dbReference type="Proteomes" id="UP000219612"/>
    </source>
</evidence>
<keyword evidence="1" id="KW-0678">Repressor</keyword>
<protein>
    <submittedName>
        <fullName evidence="7">Regulatory protein, tetR family</fullName>
    </submittedName>
</protein>
<name>A0A285F1U8_9ACTN</name>
<dbReference type="OrthoDB" id="4540879at2"/>
<proteinExistence type="predicted"/>
<dbReference type="InterPro" id="IPR036271">
    <property type="entry name" value="Tet_transcr_reg_TetR-rel_C_sf"/>
</dbReference>